<keyword evidence="9" id="KW-1185">Reference proteome</keyword>
<name>A0A5N5QSF5_9AGAM</name>
<evidence type="ECO:0000256" key="3">
    <source>
        <dbReference type="ARBA" id="ARBA00022670"/>
    </source>
</evidence>
<dbReference type="EMBL" id="SSOP01000019">
    <property type="protein sequence ID" value="KAB5594559.1"/>
    <property type="molecule type" value="Genomic_DNA"/>
</dbReference>
<feature type="compositionally biased region" description="Low complexity" evidence="6">
    <location>
        <begin position="530"/>
        <end position="548"/>
    </location>
</feature>
<keyword evidence="3 5" id="KW-0645">Protease</keyword>
<feature type="region of interest" description="Disordered" evidence="6">
    <location>
        <begin position="624"/>
        <end position="858"/>
    </location>
</feature>
<sequence>MSLLKWMTLGTTTAPKQPPPAPLTPPASPVPENPTLATARWDHKRFGMENFGNTCYANSVLQALYFCDPFRQLVCDAPDRSYPTTPEAIAAAHAAVAQLQPASQPRPKPQHARRPSSAGDPYHTTFAAGGAAAFAASALMHPPGGHTPHKAANTPPAPIVNVGPVIPPLPPSLFSALRSLFIHIAANPADKGTVSPRAFVEKLKKENELFRSNMHQDAHEFLNYLLNSIVEDLTLEMKAGPIDDLSKSIASTTSSSARSPHLTLVHDLFEGTLTSETRCLTCETVSSRDESFLDLSIDIERNSSVTACLRQFSASEMLCQKNKFFCDSCCGLQEAEKRMKIKKLPNVLALHLKRFKYQEDVQRYIKLSYRVAFPFELRLFNTVDDAQDPDRLYELFAIVVHVGSGPHHGHYITIAKQRGQWLLFDDDIVEPIRENEIPKYFGDSPAGSGYVLFYQAVNIDLQALGVSSAQPSAQASAQPSVQAAAASVESGAPRAVPPVVVEAPKSPTAAVMPEATRVSPPVSESGTIGTPSTPTLSHPSSSPVLSKPEGLPPSTAPSSNGGSGFRRQASTKLSLGSSGSVLAPEAGLALNGHANGDALHENGIKAESATRTGRTRGLSANWFGWAGKKKDKGTPGSSRKATLDDSHHPLGPVIDIRRPSAPAMMETPSPVLAPENGGPVIHDEPEQAGGLGVDLGRTADEPQSASVSASSSGDHLLQSVPGLDRHPVTARSSPPRVSRSGSISATTIATTNGSARSGLHVPSPSRPSPSSSASSVSTPLKHKPSAPKLAPFPLTMSPVKEKQRPSTGSSANGGAEPPMPTFPPPPSLPSPALSPIGPPTRANTIGFAGSPQPAPPVTKIKTAKRKLSFSNALGSFARSRDKSVTRIDQRKSIAEVVEALPVPIPTTPTTAKRK</sequence>
<comment type="catalytic activity">
    <reaction evidence="1 5">
        <text>Thiol-dependent hydrolysis of ester, thioester, amide, peptide and isopeptide bonds formed by the C-terminal Gly of ubiquitin (a 76-residue protein attached to proteins as an intracellular targeting signal).</text>
        <dbReference type="EC" id="3.4.19.12"/>
    </reaction>
</comment>
<dbReference type="InterPro" id="IPR028889">
    <property type="entry name" value="USP"/>
</dbReference>
<evidence type="ECO:0000259" key="7">
    <source>
        <dbReference type="PROSITE" id="PS50235"/>
    </source>
</evidence>
<feature type="region of interest" description="Disordered" evidence="6">
    <location>
        <begin position="507"/>
        <end position="568"/>
    </location>
</feature>
<dbReference type="Gene3D" id="3.90.70.10">
    <property type="entry name" value="Cysteine proteinases"/>
    <property type="match status" value="1"/>
</dbReference>
<evidence type="ECO:0000256" key="6">
    <source>
        <dbReference type="SAM" id="MobiDB-lite"/>
    </source>
</evidence>
<evidence type="ECO:0000313" key="9">
    <source>
        <dbReference type="Proteomes" id="UP000383932"/>
    </source>
</evidence>
<organism evidence="8 9">
    <name type="scientific">Ceratobasidium theobromae</name>
    <dbReference type="NCBI Taxonomy" id="1582974"/>
    <lineage>
        <taxon>Eukaryota</taxon>
        <taxon>Fungi</taxon>
        <taxon>Dikarya</taxon>
        <taxon>Basidiomycota</taxon>
        <taxon>Agaricomycotina</taxon>
        <taxon>Agaricomycetes</taxon>
        <taxon>Cantharellales</taxon>
        <taxon>Ceratobasidiaceae</taxon>
        <taxon>Ceratobasidium</taxon>
    </lineage>
</organism>
<keyword evidence="5" id="KW-0788">Thiol protease</keyword>
<accession>A0A5N5QSF5</accession>
<dbReference type="PANTHER" id="PTHR24006:SF733">
    <property type="entry name" value="RE52890P"/>
    <property type="match status" value="1"/>
</dbReference>
<dbReference type="GO" id="GO:0006508">
    <property type="term" value="P:proteolysis"/>
    <property type="evidence" value="ECO:0007669"/>
    <property type="project" value="UniProtKB-KW"/>
</dbReference>
<evidence type="ECO:0000256" key="5">
    <source>
        <dbReference type="RuleBase" id="RU366025"/>
    </source>
</evidence>
<feature type="region of interest" description="Disordered" evidence="6">
    <location>
        <begin position="1"/>
        <end position="32"/>
    </location>
</feature>
<feature type="compositionally biased region" description="Low complexity" evidence="6">
    <location>
        <begin position="768"/>
        <end position="779"/>
    </location>
</feature>
<evidence type="ECO:0000256" key="4">
    <source>
        <dbReference type="ARBA" id="ARBA00022801"/>
    </source>
</evidence>
<dbReference type="InterPro" id="IPR050164">
    <property type="entry name" value="Peptidase_C19"/>
</dbReference>
<comment type="similarity">
    <text evidence="2 5">Belongs to the peptidase C19 family.</text>
</comment>
<dbReference type="GO" id="GO:0004843">
    <property type="term" value="F:cysteine-type deubiquitinase activity"/>
    <property type="evidence" value="ECO:0007669"/>
    <property type="project" value="UniProtKB-UniRule"/>
</dbReference>
<dbReference type="InterPro" id="IPR038765">
    <property type="entry name" value="Papain-like_cys_pep_sf"/>
</dbReference>
<dbReference type="PROSITE" id="PS00973">
    <property type="entry name" value="USP_2"/>
    <property type="match status" value="1"/>
</dbReference>
<feature type="region of interest" description="Disordered" evidence="6">
    <location>
        <begin position="95"/>
        <end position="122"/>
    </location>
</feature>
<dbReference type="InterPro" id="IPR001394">
    <property type="entry name" value="Peptidase_C19_UCH"/>
</dbReference>
<protein>
    <recommendedName>
        <fullName evidence="5">Ubiquitin carboxyl-terminal hydrolase</fullName>
        <ecNumber evidence="5">3.4.19.12</ecNumber>
    </recommendedName>
</protein>
<dbReference type="EC" id="3.4.19.12" evidence="5"/>
<dbReference type="InterPro" id="IPR018200">
    <property type="entry name" value="USP_CS"/>
</dbReference>
<evidence type="ECO:0000256" key="2">
    <source>
        <dbReference type="ARBA" id="ARBA00009085"/>
    </source>
</evidence>
<dbReference type="PROSITE" id="PS00972">
    <property type="entry name" value="USP_1"/>
    <property type="match status" value="1"/>
</dbReference>
<dbReference type="GO" id="GO:0016579">
    <property type="term" value="P:protein deubiquitination"/>
    <property type="evidence" value="ECO:0007669"/>
    <property type="project" value="InterPro"/>
</dbReference>
<dbReference type="SUPFAM" id="SSF54001">
    <property type="entry name" value="Cysteine proteinases"/>
    <property type="match status" value="1"/>
</dbReference>
<gene>
    <name evidence="8" type="ORF">CTheo_2042</name>
</gene>
<evidence type="ECO:0000256" key="1">
    <source>
        <dbReference type="ARBA" id="ARBA00000707"/>
    </source>
</evidence>
<keyword evidence="4 5" id="KW-0378">Hydrolase</keyword>
<feature type="domain" description="USP" evidence="7">
    <location>
        <begin position="46"/>
        <end position="457"/>
    </location>
</feature>
<feature type="compositionally biased region" description="Pro residues" evidence="6">
    <location>
        <begin position="16"/>
        <end position="32"/>
    </location>
</feature>
<evidence type="ECO:0000313" key="8">
    <source>
        <dbReference type="EMBL" id="KAB5594559.1"/>
    </source>
</evidence>
<dbReference type="Pfam" id="PF00443">
    <property type="entry name" value="UCH"/>
    <property type="match status" value="1"/>
</dbReference>
<keyword evidence="5" id="KW-0833">Ubl conjugation pathway</keyword>
<dbReference type="GO" id="GO:0005829">
    <property type="term" value="C:cytosol"/>
    <property type="evidence" value="ECO:0007669"/>
    <property type="project" value="TreeGrafter"/>
</dbReference>
<comment type="caution">
    <text evidence="8">The sequence shown here is derived from an EMBL/GenBank/DDBJ whole genome shotgun (WGS) entry which is preliminary data.</text>
</comment>
<dbReference type="CDD" id="cd02663">
    <property type="entry name" value="Peptidase_C19G"/>
    <property type="match status" value="1"/>
</dbReference>
<dbReference type="PROSITE" id="PS50235">
    <property type="entry name" value="USP_3"/>
    <property type="match status" value="1"/>
</dbReference>
<reference evidence="8 9" key="1">
    <citation type="journal article" date="2019" name="Fungal Biol. Biotechnol.">
        <title>Draft genome sequence of fastidious pathogen Ceratobasidium theobromae, which causes vascular-streak dieback in Theobroma cacao.</title>
        <authorList>
            <person name="Ali S.S."/>
            <person name="Asman A."/>
            <person name="Shao J."/>
            <person name="Firmansyah A.P."/>
            <person name="Susilo A.W."/>
            <person name="Rosmana A."/>
            <person name="McMahon P."/>
            <person name="Junaid M."/>
            <person name="Guest D."/>
            <person name="Kheng T.Y."/>
            <person name="Meinhardt L.W."/>
            <person name="Bailey B.A."/>
        </authorList>
    </citation>
    <scope>NUCLEOTIDE SEQUENCE [LARGE SCALE GENOMIC DNA]</scope>
    <source>
        <strain evidence="8 9">CT2</strain>
    </source>
</reference>
<dbReference type="Proteomes" id="UP000383932">
    <property type="component" value="Unassembled WGS sequence"/>
</dbReference>
<dbReference type="OrthoDB" id="27652at2759"/>
<feature type="compositionally biased region" description="Low complexity" evidence="6">
    <location>
        <begin position="731"/>
        <end position="755"/>
    </location>
</feature>
<feature type="compositionally biased region" description="Pro residues" evidence="6">
    <location>
        <begin position="817"/>
        <end position="829"/>
    </location>
</feature>
<proteinExistence type="inferred from homology"/>
<dbReference type="AlphaFoldDB" id="A0A5N5QSF5"/>
<dbReference type="PANTHER" id="PTHR24006">
    <property type="entry name" value="UBIQUITIN CARBOXYL-TERMINAL HYDROLASE"/>
    <property type="match status" value="1"/>
</dbReference>
<dbReference type="GO" id="GO:0005634">
    <property type="term" value="C:nucleus"/>
    <property type="evidence" value="ECO:0007669"/>
    <property type="project" value="TreeGrafter"/>
</dbReference>